<comment type="caution">
    <text evidence="6">The sequence shown here is derived from an EMBL/GenBank/DDBJ whole genome shotgun (WGS) entry which is preliminary data.</text>
</comment>
<feature type="binding site" evidence="5">
    <location>
        <position position="156"/>
    </location>
    <ligand>
        <name>xanthine</name>
        <dbReference type="ChEBI" id="CHEBI:17712"/>
    </ligand>
</feature>
<keyword evidence="1 5" id="KW-0963">Cytoplasm</keyword>
<evidence type="ECO:0000313" key="6">
    <source>
        <dbReference type="EMBL" id="REH91482.1"/>
    </source>
</evidence>
<keyword evidence="3 5" id="KW-0808">Transferase</keyword>
<comment type="function">
    <text evidence="5">Converts the preformed base xanthine, a product of nucleic acid breakdown, to xanthosine 5'-monophosphate (XMP), so it can be reused for RNA or DNA synthesis.</text>
</comment>
<dbReference type="GO" id="GO:0005737">
    <property type="term" value="C:cytoplasm"/>
    <property type="evidence" value="ECO:0007669"/>
    <property type="project" value="UniProtKB-SubCell"/>
</dbReference>
<dbReference type="PANTHER" id="PTHR43864:SF1">
    <property type="entry name" value="XANTHINE PHOSPHORIBOSYLTRANSFERASE"/>
    <property type="match status" value="1"/>
</dbReference>
<organism evidence="6 7">
    <name type="scientific">Staphylococcus felis</name>
    <dbReference type="NCBI Taxonomy" id="46127"/>
    <lineage>
        <taxon>Bacteria</taxon>
        <taxon>Bacillati</taxon>
        <taxon>Bacillota</taxon>
        <taxon>Bacilli</taxon>
        <taxon>Bacillales</taxon>
        <taxon>Staphylococcaceae</taxon>
        <taxon>Staphylococcus</taxon>
    </lineage>
</organism>
<dbReference type="Proteomes" id="UP000256562">
    <property type="component" value="Unassembled WGS sequence"/>
</dbReference>
<dbReference type="NCBIfam" id="TIGR01744">
    <property type="entry name" value="XPRTase"/>
    <property type="match status" value="1"/>
</dbReference>
<protein>
    <recommendedName>
        <fullName evidence="5">Xanthine phosphoribosyltransferase</fullName>
        <shortName evidence="5">XPRTase</shortName>
        <ecNumber evidence="5">2.4.2.22</ecNumber>
    </recommendedName>
</protein>
<keyword evidence="4 5" id="KW-0660">Purine salvage</keyword>
<dbReference type="GO" id="GO:0000310">
    <property type="term" value="F:xanthine phosphoribosyltransferase activity"/>
    <property type="evidence" value="ECO:0007669"/>
    <property type="project" value="UniProtKB-UniRule"/>
</dbReference>
<dbReference type="Pfam" id="PF00156">
    <property type="entry name" value="Pribosyltran"/>
    <property type="match status" value="1"/>
</dbReference>
<dbReference type="PANTHER" id="PTHR43864">
    <property type="entry name" value="HYPOXANTHINE/GUANINE PHOSPHORIBOSYLTRANSFERASE"/>
    <property type="match status" value="1"/>
</dbReference>
<feature type="binding site" evidence="5">
    <location>
        <begin position="128"/>
        <end position="132"/>
    </location>
    <ligand>
        <name>5-phospho-alpha-D-ribose 1-diphosphate</name>
        <dbReference type="ChEBI" id="CHEBI:58017"/>
    </ligand>
</feature>
<feature type="binding site" evidence="5">
    <location>
        <position position="27"/>
    </location>
    <ligand>
        <name>xanthine</name>
        <dbReference type="ChEBI" id="CHEBI:17712"/>
    </ligand>
</feature>
<dbReference type="OrthoDB" id="9790678at2"/>
<dbReference type="HAMAP" id="MF_01184">
    <property type="entry name" value="XPRTase"/>
    <property type="match status" value="1"/>
</dbReference>
<accession>A0A3E0ILZ2</accession>
<evidence type="ECO:0000256" key="3">
    <source>
        <dbReference type="ARBA" id="ARBA00022679"/>
    </source>
</evidence>
<dbReference type="EMBL" id="QKXQ01000540">
    <property type="protein sequence ID" value="REH91482.1"/>
    <property type="molecule type" value="Genomic_DNA"/>
</dbReference>
<dbReference type="CDD" id="cd06223">
    <property type="entry name" value="PRTases_typeI"/>
    <property type="match status" value="1"/>
</dbReference>
<reference evidence="6 7" key="1">
    <citation type="journal article" date="2018" name="Vet. Microbiol.">
        <title>Characterisation of Staphylococcus felis isolated from cats using whole genome sequencing.</title>
        <authorList>
            <person name="Worthing K."/>
            <person name="Pang S."/>
            <person name="Trott D.J."/>
            <person name="Abraham S."/>
            <person name="Coombs G.W."/>
            <person name="Jordan D."/>
            <person name="McIntyre L."/>
            <person name="Davies M.R."/>
            <person name="Norris J."/>
        </authorList>
    </citation>
    <scope>NUCLEOTIDE SEQUENCE [LARGE SCALE GENOMIC DNA]</scope>
    <source>
        <strain evidence="6 7">F9</strain>
    </source>
</reference>
<feature type="binding site" evidence="5">
    <location>
        <position position="20"/>
    </location>
    <ligand>
        <name>xanthine</name>
        <dbReference type="ChEBI" id="CHEBI:17712"/>
    </ligand>
</feature>
<dbReference type="InterPro" id="IPR000836">
    <property type="entry name" value="PRTase_dom"/>
</dbReference>
<dbReference type="GO" id="GO:0032265">
    <property type="term" value="P:XMP salvage"/>
    <property type="evidence" value="ECO:0007669"/>
    <property type="project" value="UniProtKB-UniRule"/>
</dbReference>
<comment type="subunit">
    <text evidence="5">Homodimer.</text>
</comment>
<comment type="similarity">
    <text evidence="5">Belongs to the purine/pyrimidine phosphoribosyltransferase family. Xpt subfamily.</text>
</comment>
<keyword evidence="2 5" id="KW-0328">Glycosyltransferase</keyword>
<gene>
    <name evidence="5 6" type="primary">xpt</name>
    <name evidence="6" type="ORF">DOS83_11380</name>
</gene>
<comment type="subcellular location">
    <subcellularLocation>
        <location evidence="5">Cytoplasm</location>
    </subcellularLocation>
</comment>
<dbReference type="AlphaFoldDB" id="A0A3E0ILZ2"/>
<dbReference type="InterPro" id="IPR010079">
    <property type="entry name" value="Xanthine_PRibTrfase"/>
</dbReference>
<dbReference type="InterPro" id="IPR050118">
    <property type="entry name" value="Pur/Pyrimidine_PRTase"/>
</dbReference>
<dbReference type="NCBIfam" id="NF006671">
    <property type="entry name" value="PRK09219.1"/>
    <property type="match status" value="1"/>
</dbReference>
<dbReference type="Gene3D" id="3.40.50.2020">
    <property type="match status" value="1"/>
</dbReference>
<evidence type="ECO:0000256" key="4">
    <source>
        <dbReference type="ARBA" id="ARBA00022726"/>
    </source>
</evidence>
<dbReference type="SUPFAM" id="SSF53271">
    <property type="entry name" value="PRTase-like"/>
    <property type="match status" value="1"/>
</dbReference>
<dbReference type="UniPathway" id="UPA00602">
    <property type="reaction ID" value="UER00658"/>
</dbReference>
<dbReference type="GO" id="GO:0006166">
    <property type="term" value="P:purine ribonucleoside salvage"/>
    <property type="evidence" value="ECO:0007669"/>
    <property type="project" value="UniProtKB-KW"/>
</dbReference>
<name>A0A3E0ILZ2_9STAP</name>
<evidence type="ECO:0000313" key="7">
    <source>
        <dbReference type="Proteomes" id="UP000256562"/>
    </source>
</evidence>
<dbReference type="GO" id="GO:0046110">
    <property type="term" value="P:xanthine metabolic process"/>
    <property type="evidence" value="ECO:0007669"/>
    <property type="project" value="UniProtKB-UniRule"/>
</dbReference>
<comment type="catalytic activity">
    <reaction evidence="5">
        <text>XMP + diphosphate = xanthine + 5-phospho-alpha-D-ribose 1-diphosphate</text>
        <dbReference type="Rhea" id="RHEA:10800"/>
        <dbReference type="ChEBI" id="CHEBI:17712"/>
        <dbReference type="ChEBI" id="CHEBI:33019"/>
        <dbReference type="ChEBI" id="CHEBI:57464"/>
        <dbReference type="ChEBI" id="CHEBI:58017"/>
        <dbReference type="EC" id="2.4.2.22"/>
    </reaction>
</comment>
<proteinExistence type="inferred from homology"/>
<dbReference type="RefSeq" id="WP_115926983.1">
    <property type="nucleotide sequence ID" value="NZ_CAJVAI010000003.1"/>
</dbReference>
<dbReference type="EC" id="2.4.2.22" evidence="5"/>
<evidence type="ECO:0000256" key="1">
    <source>
        <dbReference type="ARBA" id="ARBA00022490"/>
    </source>
</evidence>
<dbReference type="InterPro" id="IPR029057">
    <property type="entry name" value="PRTase-like"/>
</dbReference>
<evidence type="ECO:0000256" key="5">
    <source>
        <dbReference type="HAMAP-Rule" id="MF_01184"/>
    </source>
</evidence>
<comment type="pathway">
    <text evidence="5">Purine metabolism; XMP biosynthesis via salvage pathway; XMP from xanthine: step 1/1.</text>
</comment>
<sequence length="194" mass="21489">MHSLREKVLEDGVVIGESILKVDSFLNHQIDPMLMDEVSHTFYNQFESRGVTKILTIEASGIAPSIMVAHRFKVPCLFAKKAKPSTLAYEIYQTDVHSFTKNRTNTIIVSKEFLSEDDRVLIIDDFLANGEAALGLHRLVKAAGAKTVGVGILVEKSFQPGRERLEAEGLEVMSLCRVASLKNNQVTLVEDAES</sequence>
<evidence type="ECO:0000256" key="2">
    <source>
        <dbReference type="ARBA" id="ARBA00022676"/>
    </source>
</evidence>